<sequence length="173" mass="19601">MSETDHHVDQILKQAEVRLTNACFQTVAVLPKSEVDAFLQKHELCFFNPKGESRGTLVIPKTHLRLYLAVQRKEIPVLKGVCQKDLNLARLQTGLSPRPMVGLSPGRDLMRDLFVGPMWPRYCRDLCQSSELPLSFALPPGSYKGRWLVVFRRNGCWNDGFAVPPTLPSRQKS</sequence>
<reference evidence="1" key="1">
    <citation type="submission" date="2021-03" db="EMBL/GenBank/DDBJ databases">
        <authorList>
            <person name="Wang G."/>
        </authorList>
    </citation>
    <scope>NUCLEOTIDE SEQUENCE</scope>
    <source>
        <strain evidence="1">KCTC 12899</strain>
    </source>
</reference>
<comment type="caution">
    <text evidence="1">The sequence shown here is derived from an EMBL/GenBank/DDBJ whole genome shotgun (WGS) entry which is preliminary data.</text>
</comment>
<dbReference type="EMBL" id="JAFREP010000014">
    <property type="protein sequence ID" value="MBO1319847.1"/>
    <property type="molecule type" value="Genomic_DNA"/>
</dbReference>
<proteinExistence type="predicted"/>
<evidence type="ECO:0000313" key="1">
    <source>
        <dbReference type="EMBL" id="MBO1319847.1"/>
    </source>
</evidence>
<dbReference type="RefSeq" id="WP_207859751.1">
    <property type="nucleotide sequence ID" value="NZ_JAFREP010000014.1"/>
</dbReference>
<dbReference type="Proteomes" id="UP000664417">
    <property type="component" value="Unassembled WGS sequence"/>
</dbReference>
<protein>
    <submittedName>
        <fullName evidence="1">Uncharacterized protein</fullName>
    </submittedName>
</protein>
<keyword evidence="2" id="KW-1185">Reference proteome</keyword>
<name>A0A8J7U3Q3_9BACT</name>
<gene>
    <name evidence="1" type="ORF">J3U88_15330</name>
</gene>
<evidence type="ECO:0000313" key="2">
    <source>
        <dbReference type="Proteomes" id="UP000664417"/>
    </source>
</evidence>
<organism evidence="1 2">
    <name type="scientific">Acanthopleuribacter pedis</name>
    <dbReference type="NCBI Taxonomy" id="442870"/>
    <lineage>
        <taxon>Bacteria</taxon>
        <taxon>Pseudomonadati</taxon>
        <taxon>Acidobacteriota</taxon>
        <taxon>Holophagae</taxon>
        <taxon>Acanthopleuribacterales</taxon>
        <taxon>Acanthopleuribacteraceae</taxon>
        <taxon>Acanthopleuribacter</taxon>
    </lineage>
</organism>
<accession>A0A8J7U3Q3</accession>
<dbReference type="AlphaFoldDB" id="A0A8J7U3Q3"/>